<evidence type="ECO:0000256" key="1">
    <source>
        <dbReference type="SAM" id="MobiDB-lite"/>
    </source>
</evidence>
<evidence type="ECO:0000313" key="3">
    <source>
        <dbReference type="Proteomes" id="UP000335636"/>
    </source>
</evidence>
<organism evidence="2 3">
    <name type="scientific">Marmota monax</name>
    <name type="common">Woodchuck</name>
    <dbReference type="NCBI Taxonomy" id="9995"/>
    <lineage>
        <taxon>Eukaryota</taxon>
        <taxon>Metazoa</taxon>
        <taxon>Chordata</taxon>
        <taxon>Craniata</taxon>
        <taxon>Vertebrata</taxon>
        <taxon>Euteleostomi</taxon>
        <taxon>Mammalia</taxon>
        <taxon>Eutheria</taxon>
        <taxon>Euarchontoglires</taxon>
        <taxon>Glires</taxon>
        <taxon>Rodentia</taxon>
        <taxon>Sciuromorpha</taxon>
        <taxon>Sciuridae</taxon>
        <taxon>Xerinae</taxon>
        <taxon>Marmotini</taxon>
        <taxon>Marmota</taxon>
    </lineage>
</organism>
<dbReference type="EMBL" id="CABDUW010000540">
    <property type="protein sequence ID" value="VTJ71120.1"/>
    <property type="molecule type" value="Genomic_DNA"/>
</dbReference>
<sequence length="180" mass="19015">MCFIMKLERPQFSGAAPRAERRCAGEIRNMEAAKKTGLQCGPEATEGCGLGGAVGRAVGSPRRRGGAGRGRAGGRQARRALPADDECPPELRGPRAGWQLVPDVLETWSALKRGLGLPGLEWKGPAAWTTGPEQQRRAPAGVPRVVGGGAIPASRPGRRTELSRNFGRGKQSTCRLVGDL</sequence>
<reference evidence="2" key="1">
    <citation type="submission" date="2019-04" db="EMBL/GenBank/DDBJ databases">
        <authorList>
            <person name="Alioto T."/>
            <person name="Alioto T."/>
        </authorList>
    </citation>
    <scope>NUCLEOTIDE SEQUENCE [LARGE SCALE GENOMIC DNA]</scope>
</reference>
<gene>
    <name evidence="2" type="ORF">MONAX_5E011300</name>
</gene>
<keyword evidence="3" id="KW-1185">Reference proteome</keyword>
<proteinExistence type="predicted"/>
<evidence type="ECO:0000313" key="2">
    <source>
        <dbReference type="EMBL" id="VTJ71120.1"/>
    </source>
</evidence>
<accession>A0A5E4BPX9</accession>
<feature type="region of interest" description="Disordered" evidence="1">
    <location>
        <begin position="127"/>
        <end position="180"/>
    </location>
</feature>
<name>A0A5E4BPX9_MARMO</name>
<protein>
    <submittedName>
        <fullName evidence="2">Uncharacterized protein</fullName>
    </submittedName>
</protein>
<dbReference type="Proteomes" id="UP000335636">
    <property type="component" value="Unassembled WGS sequence"/>
</dbReference>
<feature type="region of interest" description="Disordered" evidence="1">
    <location>
        <begin position="58"/>
        <end position="96"/>
    </location>
</feature>
<comment type="caution">
    <text evidence="2">The sequence shown here is derived from an EMBL/GenBank/DDBJ whole genome shotgun (WGS) entry which is preliminary data.</text>
</comment>
<dbReference type="AlphaFoldDB" id="A0A5E4BPX9"/>